<gene>
    <name evidence="2" type="ORF">HYALB_00007363</name>
</gene>
<comment type="caution">
    <text evidence="2">The sequence shown here is derived from an EMBL/GenBank/DDBJ whole genome shotgun (WGS) entry which is preliminary data.</text>
</comment>
<dbReference type="AlphaFoldDB" id="A0A9N9LJC1"/>
<evidence type="ECO:0000256" key="1">
    <source>
        <dbReference type="SAM" id="MobiDB-lite"/>
    </source>
</evidence>
<feature type="region of interest" description="Disordered" evidence="1">
    <location>
        <begin position="185"/>
        <end position="206"/>
    </location>
</feature>
<dbReference type="EMBL" id="CAJVRM010000095">
    <property type="protein sequence ID" value="CAG8974200.1"/>
    <property type="molecule type" value="Genomic_DNA"/>
</dbReference>
<accession>A0A9N9LJC1</accession>
<evidence type="ECO:0000313" key="3">
    <source>
        <dbReference type="Proteomes" id="UP000701801"/>
    </source>
</evidence>
<sequence length="343" mass="37630">MTFPADYRDLLPPGTIQGRPNLPNNIAPGWQSWGAGGTGTVLHVCDGELLSFPCTAIVMVTDQKCRIDRQAPKKVQNDWYNLRRTAGNLAADTEINRKIWNAVLDQPLQLPNHPNGLYSIYDPGSAPPPAPAILQNPPGSRDYSINIIPGKPICFGEYTGCADERTGGGNGNHRGVIVVNFDDYSEQRDRQNANRPEGPDSSAMSNRQLRIRVEAVMEALFNPSVLPPRAANMAVINFPWFPRAPSAAALAATATQAQVATIPRLDVAFNLMGSSAELGFGFDNAAEQIMGTVVAWIGRVNGVPFQRQRRRRFGNIYFLVPPLQRGKYPLRKSAIGAWKKAWE</sequence>
<name>A0A9N9LJC1_9HELO</name>
<evidence type="ECO:0000313" key="2">
    <source>
        <dbReference type="EMBL" id="CAG8974200.1"/>
    </source>
</evidence>
<dbReference type="OrthoDB" id="10436164at2759"/>
<reference evidence="2" key="1">
    <citation type="submission" date="2021-07" db="EMBL/GenBank/DDBJ databases">
        <authorList>
            <person name="Durling M."/>
        </authorList>
    </citation>
    <scope>NUCLEOTIDE SEQUENCE</scope>
</reference>
<dbReference type="Proteomes" id="UP000701801">
    <property type="component" value="Unassembled WGS sequence"/>
</dbReference>
<organism evidence="2 3">
    <name type="scientific">Hymenoscyphus albidus</name>
    <dbReference type="NCBI Taxonomy" id="595503"/>
    <lineage>
        <taxon>Eukaryota</taxon>
        <taxon>Fungi</taxon>
        <taxon>Dikarya</taxon>
        <taxon>Ascomycota</taxon>
        <taxon>Pezizomycotina</taxon>
        <taxon>Leotiomycetes</taxon>
        <taxon>Helotiales</taxon>
        <taxon>Helotiaceae</taxon>
        <taxon>Hymenoscyphus</taxon>
    </lineage>
</organism>
<protein>
    <submittedName>
        <fullName evidence="2">Uncharacterized protein</fullName>
    </submittedName>
</protein>
<keyword evidence="3" id="KW-1185">Reference proteome</keyword>
<proteinExistence type="predicted"/>